<keyword evidence="2" id="KW-1185">Reference proteome</keyword>
<dbReference type="Pfam" id="PF14105">
    <property type="entry name" value="DUF4278"/>
    <property type="match status" value="1"/>
</dbReference>
<proteinExistence type="predicted"/>
<protein>
    <recommendedName>
        <fullName evidence="3">DUF4278 domain-containing protein</fullName>
    </recommendedName>
</protein>
<dbReference type="AlphaFoldDB" id="A0A2T1ED48"/>
<dbReference type="RefSeq" id="WP_106255833.1">
    <property type="nucleotide sequence ID" value="NZ_CAWNSW010000047.1"/>
</dbReference>
<dbReference type="EMBL" id="PVWK01000049">
    <property type="protein sequence ID" value="PSB30660.1"/>
    <property type="molecule type" value="Genomic_DNA"/>
</dbReference>
<reference evidence="2" key="1">
    <citation type="submission" date="2018-02" db="EMBL/GenBank/DDBJ databases">
        <authorList>
            <person name="Moore K."/>
            <person name="Momper L."/>
        </authorList>
    </citation>
    <scope>NUCLEOTIDE SEQUENCE [LARGE SCALE GENOMIC DNA]</scope>
    <source>
        <strain evidence="2">ULC18</strain>
    </source>
</reference>
<evidence type="ECO:0000313" key="2">
    <source>
        <dbReference type="Proteomes" id="UP000239576"/>
    </source>
</evidence>
<name>A0A2T1ED48_9CYAN</name>
<dbReference type="OrthoDB" id="517878at2"/>
<reference evidence="1 2" key="2">
    <citation type="submission" date="2018-03" db="EMBL/GenBank/DDBJ databases">
        <title>The ancient ancestry and fast evolution of plastids.</title>
        <authorList>
            <person name="Moore K.R."/>
            <person name="Magnabosco C."/>
            <person name="Momper L."/>
            <person name="Gold D.A."/>
            <person name="Bosak T."/>
            <person name="Fournier G.P."/>
        </authorList>
    </citation>
    <scope>NUCLEOTIDE SEQUENCE [LARGE SCALE GENOMIC DNA]</scope>
    <source>
        <strain evidence="1 2">ULC18</strain>
    </source>
</reference>
<evidence type="ECO:0000313" key="1">
    <source>
        <dbReference type="EMBL" id="PSB30660.1"/>
    </source>
</evidence>
<dbReference type="InterPro" id="IPR025458">
    <property type="entry name" value="DUF4278"/>
</dbReference>
<gene>
    <name evidence="1" type="ORF">C7B82_08290</name>
</gene>
<dbReference type="Proteomes" id="UP000239576">
    <property type="component" value="Unassembled WGS sequence"/>
</dbReference>
<accession>A0A2T1ED48</accession>
<sequence length="166" mass="17997">MKLSYRGVNYDFNPSSLQARGAKYRLAEVSKARALGAILTYRGSAYAIKPSTQTVSANAGVSAGTALTYRGQSYTVQPTAQALPQATAIQPAAVNSAKAPVFSIQDQARALTMNHHRAMKKRQQVMLVRSAAEVGMSSTASHWERLQETFNPVFQATYDRSHVGMS</sequence>
<organism evidence="1 2">
    <name type="scientific">Stenomitos frigidus ULC18</name>
    <dbReference type="NCBI Taxonomy" id="2107698"/>
    <lineage>
        <taxon>Bacteria</taxon>
        <taxon>Bacillati</taxon>
        <taxon>Cyanobacteriota</taxon>
        <taxon>Cyanophyceae</taxon>
        <taxon>Leptolyngbyales</taxon>
        <taxon>Leptolyngbyaceae</taxon>
        <taxon>Stenomitos</taxon>
    </lineage>
</organism>
<evidence type="ECO:0008006" key="3">
    <source>
        <dbReference type="Google" id="ProtNLM"/>
    </source>
</evidence>
<comment type="caution">
    <text evidence="1">The sequence shown here is derived from an EMBL/GenBank/DDBJ whole genome shotgun (WGS) entry which is preliminary data.</text>
</comment>